<dbReference type="HOGENOM" id="CLU_489474_0_0_1"/>
<sequence length="557" mass="61784">MDGNGREVGKGVDSGDNDDNVNSDEAGKRGEEDKEEDKEGKDTGSSYSTPNKYNSQTDENIEPPISPILFEENNETKFSSHYNNLQDHKLHLHPSKCNYTRVWTSNSSNLTLYTPNYPDTYPPGIDCWITVTGLAGYHWLIKFDSTNDLDGPTEFSGCEKDYITLGPAKHYNKDKQSRQSATSINTSMVTINLCSDQSLGEIVSLHENLSIHFHTDLSSTGSLGFKMIAIPIEKCPQVTLYASDSGSRSIFCSGNHAVEYWDESCLLTIYPPSINNINQSSSPSLSPSTTSSNLTPWTFELTFLTLVLDNYHGLDEQNHVKYAQSSYIANESTDQEAFNKRRSTSSESTSYCSKRPHLIIKSNSTLSESVLICEGPKSGPPAISLTGSSVSVSVVTTFASTSPSSTEDNIDPLEIHDHDPIGPEFCFEYSALPYSTFIGSKLLCPHQSTDWYHFDSHCYKLFTDNLVTWSEAEAICSSTSIKGHLVSITDENIQKLIEKLISREEKHDFSSGDSVESDESLSDLSSGKYFYWIGATDAKHENHFQWVDGSAFSFTSK</sequence>
<proteinExistence type="predicted"/>
<feature type="compositionally biased region" description="Basic and acidic residues" evidence="3">
    <location>
        <begin position="1"/>
        <end position="10"/>
    </location>
</feature>
<evidence type="ECO:0000259" key="4">
    <source>
        <dbReference type="PROSITE" id="PS01180"/>
    </source>
</evidence>
<organism evidence="6 7">
    <name type="scientific">Tetranychus urticae</name>
    <name type="common">Two-spotted spider mite</name>
    <dbReference type="NCBI Taxonomy" id="32264"/>
    <lineage>
        <taxon>Eukaryota</taxon>
        <taxon>Metazoa</taxon>
        <taxon>Ecdysozoa</taxon>
        <taxon>Arthropoda</taxon>
        <taxon>Chelicerata</taxon>
        <taxon>Arachnida</taxon>
        <taxon>Acari</taxon>
        <taxon>Acariformes</taxon>
        <taxon>Trombidiformes</taxon>
        <taxon>Prostigmata</taxon>
        <taxon>Eleutherengona</taxon>
        <taxon>Raphignathae</taxon>
        <taxon>Tetranychoidea</taxon>
        <taxon>Tetranychidae</taxon>
        <taxon>Tetranychus</taxon>
    </lineage>
</organism>
<dbReference type="InterPro" id="IPR016187">
    <property type="entry name" value="CTDL_fold"/>
</dbReference>
<feature type="compositionally biased region" description="Basic and acidic residues" evidence="3">
    <location>
        <begin position="25"/>
        <end position="42"/>
    </location>
</feature>
<reference evidence="6" key="2">
    <citation type="submission" date="2015-06" db="UniProtKB">
        <authorList>
            <consortium name="EnsemblMetazoa"/>
        </authorList>
    </citation>
    <scope>IDENTIFICATION</scope>
</reference>
<reference evidence="7" key="1">
    <citation type="submission" date="2011-08" db="EMBL/GenBank/DDBJ databases">
        <authorList>
            <person name="Rombauts S."/>
        </authorList>
    </citation>
    <scope>NUCLEOTIDE SEQUENCE</scope>
    <source>
        <strain evidence="7">London</strain>
    </source>
</reference>
<dbReference type="AlphaFoldDB" id="T1KIF0"/>
<dbReference type="Gene3D" id="2.60.120.290">
    <property type="entry name" value="Spermadhesin, CUB domain"/>
    <property type="match status" value="1"/>
</dbReference>
<dbReference type="SMART" id="SM00034">
    <property type="entry name" value="CLECT"/>
    <property type="match status" value="1"/>
</dbReference>
<evidence type="ECO:0000256" key="2">
    <source>
        <dbReference type="PROSITE-ProRule" id="PRU00059"/>
    </source>
</evidence>
<dbReference type="InterPro" id="IPR016186">
    <property type="entry name" value="C-type_lectin-like/link_sf"/>
</dbReference>
<dbReference type="CDD" id="cd00041">
    <property type="entry name" value="CUB"/>
    <property type="match status" value="1"/>
</dbReference>
<keyword evidence="1" id="KW-1015">Disulfide bond</keyword>
<evidence type="ECO:0000256" key="1">
    <source>
        <dbReference type="ARBA" id="ARBA00023157"/>
    </source>
</evidence>
<evidence type="ECO:0008006" key="8">
    <source>
        <dbReference type="Google" id="ProtNLM"/>
    </source>
</evidence>
<evidence type="ECO:0000259" key="5">
    <source>
        <dbReference type="PROSITE" id="PS50041"/>
    </source>
</evidence>
<dbReference type="SUPFAM" id="SSF56436">
    <property type="entry name" value="C-type lectin-like"/>
    <property type="match status" value="1"/>
</dbReference>
<dbReference type="Proteomes" id="UP000015104">
    <property type="component" value="Unassembled WGS sequence"/>
</dbReference>
<evidence type="ECO:0000256" key="3">
    <source>
        <dbReference type="SAM" id="MobiDB-lite"/>
    </source>
</evidence>
<evidence type="ECO:0000313" key="6">
    <source>
        <dbReference type="EnsemblMetazoa" id="tetur12g01130.1"/>
    </source>
</evidence>
<dbReference type="Pfam" id="PF00059">
    <property type="entry name" value="Lectin_C"/>
    <property type="match status" value="1"/>
</dbReference>
<feature type="domain" description="CUB" evidence="4">
    <location>
        <begin position="97"/>
        <end position="232"/>
    </location>
</feature>
<dbReference type="EMBL" id="CAEY01000112">
    <property type="status" value="NOT_ANNOTATED_CDS"/>
    <property type="molecule type" value="Genomic_DNA"/>
</dbReference>
<dbReference type="InterPro" id="IPR001304">
    <property type="entry name" value="C-type_lectin-like"/>
</dbReference>
<comment type="caution">
    <text evidence="2">Lacks conserved residue(s) required for the propagation of feature annotation.</text>
</comment>
<dbReference type="SMART" id="SM00042">
    <property type="entry name" value="CUB"/>
    <property type="match status" value="1"/>
</dbReference>
<dbReference type="PROSITE" id="PS50041">
    <property type="entry name" value="C_TYPE_LECTIN_2"/>
    <property type="match status" value="1"/>
</dbReference>
<accession>T1KIF0</accession>
<dbReference type="InterPro" id="IPR035914">
    <property type="entry name" value="Sperma_CUB_dom_sf"/>
</dbReference>
<dbReference type="STRING" id="32264.T1KIF0"/>
<dbReference type="PROSITE" id="PS01180">
    <property type="entry name" value="CUB"/>
    <property type="match status" value="1"/>
</dbReference>
<dbReference type="PANTHER" id="PTHR22803">
    <property type="entry name" value="MANNOSE, PHOSPHOLIPASE, LECTIN RECEPTOR RELATED"/>
    <property type="match status" value="1"/>
</dbReference>
<name>T1KIF0_TETUR</name>
<dbReference type="InterPro" id="IPR000859">
    <property type="entry name" value="CUB_dom"/>
</dbReference>
<protein>
    <recommendedName>
        <fullName evidence="8">C-type lectin domain-containing protein</fullName>
    </recommendedName>
</protein>
<keyword evidence="7" id="KW-1185">Reference proteome</keyword>
<feature type="domain" description="C-type lectin" evidence="5">
    <location>
        <begin position="454"/>
        <end position="557"/>
    </location>
</feature>
<dbReference type="Gene3D" id="3.10.100.10">
    <property type="entry name" value="Mannose-Binding Protein A, subunit A"/>
    <property type="match status" value="1"/>
</dbReference>
<feature type="region of interest" description="Disordered" evidence="3">
    <location>
        <begin position="1"/>
        <end position="63"/>
    </location>
</feature>
<dbReference type="EnsemblMetazoa" id="tetur12g01130.1">
    <property type="protein sequence ID" value="tetur12g01130.1"/>
    <property type="gene ID" value="tetur12g01130"/>
</dbReference>
<feature type="compositionally biased region" description="Polar residues" evidence="3">
    <location>
        <begin position="45"/>
        <end position="58"/>
    </location>
</feature>
<evidence type="ECO:0000313" key="7">
    <source>
        <dbReference type="Proteomes" id="UP000015104"/>
    </source>
</evidence>
<dbReference type="InterPro" id="IPR050111">
    <property type="entry name" value="C-type_lectin/snaclec_domain"/>
</dbReference>
<dbReference type="SUPFAM" id="SSF49854">
    <property type="entry name" value="Spermadhesin, CUB domain"/>
    <property type="match status" value="1"/>
</dbReference>